<accession>A0A5N6RGZ3</accession>
<evidence type="ECO:0000256" key="8">
    <source>
        <dbReference type="SAM" id="MobiDB-lite"/>
    </source>
</evidence>
<sequence>MGINNKNFPAMGFLTPPPAWKPRPMMPMSERKRSSPGNNGDLFHVIHKVPAGDSPYVRAKHVQLIDKEPSKAVSLFWAAINAGDRVDSALKDMSIVMKQLDRSEEAIEAIKSFRHLCPYESQDSLDNVLVELYKRSGRIEEEIEMLELKLKRVEGIPFGGRRTKVARSRGKKVQITVEQEISRLLGNLAWAYLQLNNYERAEENYRKALSLETDRNKQCNLAICLMHMNRIAEAKSLLQAVRSSSGNRQMDESYANSFERALQILTELESSSLLNPIKQEEGNQNEIQRSFTSLTNRNSKEVNSFTSGGQHCHSAGQWADGHDEKTVLVNECHRGSNHQGHIEDSDFLCGNGSQENVSFGLRSSLQSSPQTISVDNWKKGPHFENPGERMSSFTTRVKDNWVSSTGTQATPTSKNTYSSYNTAGKNLNVLFTQPRRPSWGFNNGYQRSKILGGDTFRSSSRKLSFESSITTKNVRSQAIQDVNGDLLASPSPAIDQGWFQSSEIGVSSNEKAMTTCEEYFRKNNPDVSSGGLHQPTMETPQPAHDNFKKSWADMVEEEEQELVSGRTLTEYDDGENGEEEFNDENLNSNIIRQSPCPQSQIKSLSCKFESFDLEDRYGTSGAGVSSRNLAVQRSLCFDQHQKPESTDYFCSSPSEKKALDFGGCNSVKKNGRYSMPGENKELPRRNRLQVFRNITLHPKSP</sequence>
<keyword evidence="4" id="KW-0175">Coiled coil</keyword>
<feature type="region of interest" description="Disordered" evidence="8">
    <location>
        <begin position="371"/>
        <end position="390"/>
    </location>
</feature>
<keyword evidence="10" id="KW-1185">Reference proteome</keyword>
<dbReference type="InterPro" id="IPR011990">
    <property type="entry name" value="TPR-like_helical_dom_sf"/>
</dbReference>
<dbReference type="PANTHER" id="PTHR36326:SF4">
    <property type="entry name" value="PROTEIN POLLENLESS 3-LIKE 1"/>
    <property type="match status" value="1"/>
</dbReference>
<organism evidence="9 10">
    <name type="scientific">Carpinus fangiana</name>
    <dbReference type="NCBI Taxonomy" id="176857"/>
    <lineage>
        <taxon>Eukaryota</taxon>
        <taxon>Viridiplantae</taxon>
        <taxon>Streptophyta</taxon>
        <taxon>Embryophyta</taxon>
        <taxon>Tracheophyta</taxon>
        <taxon>Spermatophyta</taxon>
        <taxon>Magnoliopsida</taxon>
        <taxon>eudicotyledons</taxon>
        <taxon>Gunneridae</taxon>
        <taxon>Pentapetalae</taxon>
        <taxon>rosids</taxon>
        <taxon>fabids</taxon>
        <taxon>Fagales</taxon>
        <taxon>Betulaceae</taxon>
        <taxon>Carpinus</taxon>
    </lineage>
</organism>
<dbReference type="OrthoDB" id="1620277at2759"/>
<dbReference type="Proteomes" id="UP000327013">
    <property type="component" value="Chromosome 7"/>
</dbReference>
<dbReference type="SUPFAM" id="SSF48452">
    <property type="entry name" value="TPR-like"/>
    <property type="match status" value="1"/>
</dbReference>
<dbReference type="InterPro" id="IPR019734">
    <property type="entry name" value="TPR_rpt"/>
</dbReference>
<feature type="compositionally biased region" description="Basic and acidic residues" evidence="8">
    <location>
        <begin position="376"/>
        <end position="387"/>
    </location>
</feature>
<dbReference type="GO" id="GO:0005634">
    <property type="term" value="C:nucleus"/>
    <property type="evidence" value="ECO:0007669"/>
    <property type="project" value="UniProtKB-SubCell"/>
</dbReference>
<dbReference type="Gene3D" id="1.25.40.10">
    <property type="entry name" value="Tetratricopeptide repeat domain"/>
    <property type="match status" value="1"/>
</dbReference>
<evidence type="ECO:0000256" key="1">
    <source>
        <dbReference type="ARBA" id="ARBA00004123"/>
    </source>
</evidence>
<evidence type="ECO:0000313" key="10">
    <source>
        <dbReference type="Proteomes" id="UP000327013"/>
    </source>
</evidence>
<comment type="similarity">
    <text evidence="6">Belongs to the MS5 protein family.</text>
</comment>
<evidence type="ECO:0000256" key="4">
    <source>
        <dbReference type="ARBA" id="ARBA00023054"/>
    </source>
</evidence>
<dbReference type="PANTHER" id="PTHR36326">
    <property type="entry name" value="PROTEIN POLLENLESS 3-LIKE 2"/>
    <property type="match status" value="1"/>
</dbReference>
<keyword evidence="2" id="KW-0677">Repeat</keyword>
<evidence type="ECO:0000256" key="3">
    <source>
        <dbReference type="ARBA" id="ARBA00022803"/>
    </source>
</evidence>
<keyword evidence="3 7" id="KW-0802">TPR repeat</keyword>
<dbReference type="Pfam" id="PF00515">
    <property type="entry name" value="TPR_1"/>
    <property type="match status" value="1"/>
</dbReference>
<dbReference type="EMBL" id="CM017327">
    <property type="protein sequence ID" value="KAE8098752.1"/>
    <property type="molecule type" value="Genomic_DNA"/>
</dbReference>
<evidence type="ECO:0000256" key="2">
    <source>
        <dbReference type="ARBA" id="ARBA00022737"/>
    </source>
</evidence>
<evidence type="ECO:0000313" key="9">
    <source>
        <dbReference type="EMBL" id="KAE8098752.1"/>
    </source>
</evidence>
<feature type="repeat" description="TPR" evidence="7">
    <location>
        <begin position="182"/>
        <end position="215"/>
    </location>
</feature>
<dbReference type="AlphaFoldDB" id="A0A5N6RGZ3"/>
<name>A0A5N6RGZ3_9ROSI</name>
<keyword evidence="5" id="KW-0539">Nucleus</keyword>
<gene>
    <name evidence="9" type="ORF">FH972_016792</name>
</gene>
<comment type="subcellular location">
    <subcellularLocation>
        <location evidence="1">Nucleus</location>
    </subcellularLocation>
</comment>
<proteinExistence type="inferred from homology"/>
<evidence type="ECO:0000256" key="7">
    <source>
        <dbReference type="PROSITE-ProRule" id="PRU00339"/>
    </source>
</evidence>
<dbReference type="InterPro" id="IPR044961">
    <property type="entry name" value="MS5/SDI1"/>
</dbReference>
<evidence type="ECO:0000256" key="5">
    <source>
        <dbReference type="ARBA" id="ARBA00023242"/>
    </source>
</evidence>
<evidence type="ECO:0000256" key="6">
    <source>
        <dbReference type="ARBA" id="ARBA00025750"/>
    </source>
</evidence>
<protein>
    <submittedName>
        <fullName evidence="9">Uncharacterized protein</fullName>
    </submittedName>
</protein>
<reference evidence="9 10" key="1">
    <citation type="submission" date="2019-06" db="EMBL/GenBank/DDBJ databases">
        <title>A chromosomal-level reference genome of Carpinus fangiana (Coryloideae, Betulaceae).</title>
        <authorList>
            <person name="Yang X."/>
            <person name="Wang Z."/>
            <person name="Zhang L."/>
            <person name="Hao G."/>
            <person name="Liu J."/>
            <person name="Yang Y."/>
        </authorList>
    </citation>
    <scope>NUCLEOTIDE SEQUENCE [LARGE SCALE GENOMIC DNA]</scope>
    <source>
        <strain evidence="9">Cfa_2016G</strain>
        <tissue evidence="9">Leaf</tissue>
    </source>
</reference>
<dbReference type="PROSITE" id="PS50005">
    <property type="entry name" value="TPR"/>
    <property type="match status" value="1"/>
</dbReference>
<dbReference type="SMART" id="SM00028">
    <property type="entry name" value="TPR"/>
    <property type="match status" value="1"/>
</dbReference>